<name>A0A285X0D7_9FLAO</name>
<dbReference type="GO" id="GO:0009092">
    <property type="term" value="P:homoserine metabolic process"/>
    <property type="evidence" value="ECO:0007669"/>
    <property type="project" value="TreeGrafter"/>
</dbReference>
<protein>
    <submittedName>
        <fullName evidence="4">Homoserine O-acetyltransferase</fullName>
    </submittedName>
</protein>
<dbReference type="Pfam" id="PF00561">
    <property type="entry name" value="Abhydrolase_1"/>
    <property type="match status" value="1"/>
</dbReference>
<dbReference type="EMBL" id="OCMF01000001">
    <property type="protein sequence ID" value="SOC78795.1"/>
    <property type="molecule type" value="Genomic_DNA"/>
</dbReference>
<sequence>MLQEILIPNFKNSAGNRQDVKVYYQVFGRKLGYGPVVLVNHALTGNAEVSGEGGWWKELVGEGRCINTNIFTVLCLNIPGNGAGGKEDVFYNYKDFTLADIARIYARVLAKLKIRSLFAAIGGSIGGALGWQLAALKPHLIKNLIPIATDLKATDWLLAHCKVQEQILENSAEPLRDARMHAMTFYRHPLSLSEKFRRKKNSDNGRFEVENWLEHHGRKLESRFELQAYKFMNHLLTTIDISGCVAEASVVATDIESNIHLVSIDSDLFFFPQEIRETYRQLSEVKENINYSEIISIHGHDAFLIEFEQLENILNPIFKFETIKHEKDKLSPVWDR</sequence>
<dbReference type="OrthoDB" id="9800754at2"/>
<dbReference type="Proteomes" id="UP000219193">
    <property type="component" value="Unassembled WGS sequence"/>
</dbReference>
<feature type="active site" evidence="2">
    <location>
        <position position="267"/>
    </location>
</feature>
<gene>
    <name evidence="4" type="ORF">SAMN06296241_0311</name>
</gene>
<evidence type="ECO:0000313" key="5">
    <source>
        <dbReference type="Proteomes" id="UP000219193"/>
    </source>
</evidence>
<accession>A0A285X0D7</accession>
<dbReference type="Gene3D" id="3.40.50.1820">
    <property type="entry name" value="alpha/beta hydrolase"/>
    <property type="match status" value="1"/>
</dbReference>
<dbReference type="PANTHER" id="PTHR32268:SF11">
    <property type="entry name" value="HOMOSERINE O-ACETYLTRANSFERASE"/>
    <property type="match status" value="1"/>
</dbReference>
<reference evidence="5" key="1">
    <citation type="submission" date="2017-09" db="EMBL/GenBank/DDBJ databases">
        <authorList>
            <person name="Varghese N."/>
            <person name="Submissions S."/>
        </authorList>
    </citation>
    <scope>NUCLEOTIDE SEQUENCE [LARGE SCALE GENOMIC DNA]</scope>
    <source>
        <strain evidence="5">CGMCC 1.12641</strain>
    </source>
</reference>
<dbReference type="InterPro" id="IPR029058">
    <property type="entry name" value="AB_hydrolase_fold"/>
</dbReference>
<dbReference type="InterPro" id="IPR008220">
    <property type="entry name" value="HAT_MetX-like"/>
</dbReference>
<dbReference type="GO" id="GO:0009086">
    <property type="term" value="P:methionine biosynthetic process"/>
    <property type="evidence" value="ECO:0007669"/>
    <property type="project" value="TreeGrafter"/>
</dbReference>
<evidence type="ECO:0000256" key="1">
    <source>
        <dbReference type="ARBA" id="ARBA00022679"/>
    </source>
</evidence>
<dbReference type="InterPro" id="IPR000073">
    <property type="entry name" value="AB_hydrolase_1"/>
</dbReference>
<dbReference type="SUPFAM" id="SSF53474">
    <property type="entry name" value="alpha/beta-Hydrolases"/>
    <property type="match status" value="1"/>
</dbReference>
<feature type="domain" description="AB hydrolase-1" evidence="3">
    <location>
        <begin position="35"/>
        <end position="286"/>
    </location>
</feature>
<evidence type="ECO:0000256" key="2">
    <source>
        <dbReference type="PIRSR" id="PIRSR000443-1"/>
    </source>
</evidence>
<evidence type="ECO:0000259" key="3">
    <source>
        <dbReference type="Pfam" id="PF00561"/>
    </source>
</evidence>
<organism evidence="4 5">
    <name type="scientific">Salinimicrobium sediminis</name>
    <dbReference type="NCBI Taxonomy" id="1343891"/>
    <lineage>
        <taxon>Bacteria</taxon>
        <taxon>Pseudomonadati</taxon>
        <taxon>Bacteroidota</taxon>
        <taxon>Flavobacteriia</taxon>
        <taxon>Flavobacteriales</taxon>
        <taxon>Flavobacteriaceae</taxon>
        <taxon>Salinimicrobium</taxon>
    </lineage>
</organism>
<keyword evidence="1 4" id="KW-0808">Transferase</keyword>
<dbReference type="PIRSF" id="PIRSF000443">
    <property type="entry name" value="Homoser_Ac_trans"/>
    <property type="match status" value="1"/>
</dbReference>
<dbReference type="AlphaFoldDB" id="A0A285X0D7"/>
<feature type="active site" evidence="2">
    <location>
        <position position="300"/>
    </location>
</feature>
<dbReference type="RefSeq" id="WP_097054591.1">
    <property type="nucleotide sequence ID" value="NZ_OCMF01000001.1"/>
</dbReference>
<proteinExistence type="predicted"/>
<evidence type="ECO:0000313" key="4">
    <source>
        <dbReference type="EMBL" id="SOC78795.1"/>
    </source>
</evidence>
<dbReference type="GO" id="GO:0004414">
    <property type="term" value="F:homoserine O-acetyltransferase activity"/>
    <property type="evidence" value="ECO:0007669"/>
    <property type="project" value="TreeGrafter"/>
</dbReference>
<keyword evidence="5" id="KW-1185">Reference proteome</keyword>
<dbReference type="PANTHER" id="PTHR32268">
    <property type="entry name" value="HOMOSERINE O-ACETYLTRANSFERASE"/>
    <property type="match status" value="1"/>
</dbReference>
<feature type="active site" description="Nucleophile" evidence="2">
    <location>
        <position position="124"/>
    </location>
</feature>